<dbReference type="EMBL" id="HBNR01064617">
    <property type="protein sequence ID" value="CAE4635841.1"/>
    <property type="molecule type" value="Transcribed_RNA"/>
</dbReference>
<dbReference type="AlphaFoldDB" id="A0A7S4VKW8"/>
<accession>A0A7S4VKW8</accession>
<feature type="region of interest" description="Disordered" evidence="1">
    <location>
        <begin position="146"/>
        <end position="231"/>
    </location>
</feature>
<feature type="compositionally biased region" description="Gly residues" evidence="1">
    <location>
        <begin position="204"/>
        <end position="223"/>
    </location>
</feature>
<proteinExistence type="predicted"/>
<sequence>MPAHPDSAGEILLRVVSMVERYHLDTGIDNMLRTAMAPEDASGILSDPALKLEQARNPSSLLVNHAKPHIKRAKAERCVTLVPMLKWIDRTCKAWQLDAEAEALLKFMAPCTQVLGWLEQLGNELPRAGSPCAFVKARLRALLAEAAAPGPRRGPRRRSRSAGSREPKRPRRGGRSEEPRGGAPAGQPRRPGSPARGRVPPPREGGGLRAAGGCKGDGKGSGQGNPMNDPAALMAQIQRLQQELNSAKRDVD</sequence>
<protein>
    <submittedName>
        <fullName evidence="2">Uncharacterized protein</fullName>
    </submittedName>
</protein>
<feature type="compositionally biased region" description="Low complexity" evidence="1">
    <location>
        <begin position="181"/>
        <end position="198"/>
    </location>
</feature>
<evidence type="ECO:0000313" key="2">
    <source>
        <dbReference type="EMBL" id="CAE4635841.1"/>
    </source>
</evidence>
<gene>
    <name evidence="2" type="ORF">AMON00008_LOCUS45631</name>
</gene>
<evidence type="ECO:0000256" key="1">
    <source>
        <dbReference type="SAM" id="MobiDB-lite"/>
    </source>
</evidence>
<name>A0A7S4VKW8_9DINO</name>
<organism evidence="2">
    <name type="scientific">Alexandrium monilatum</name>
    <dbReference type="NCBI Taxonomy" id="311494"/>
    <lineage>
        <taxon>Eukaryota</taxon>
        <taxon>Sar</taxon>
        <taxon>Alveolata</taxon>
        <taxon>Dinophyceae</taxon>
        <taxon>Gonyaulacales</taxon>
        <taxon>Pyrocystaceae</taxon>
        <taxon>Alexandrium</taxon>
    </lineage>
</organism>
<reference evidence="2" key="1">
    <citation type="submission" date="2021-01" db="EMBL/GenBank/DDBJ databases">
        <authorList>
            <person name="Corre E."/>
            <person name="Pelletier E."/>
            <person name="Niang G."/>
            <person name="Scheremetjew M."/>
            <person name="Finn R."/>
            <person name="Kale V."/>
            <person name="Holt S."/>
            <person name="Cochrane G."/>
            <person name="Meng A."/>
            <person name="Brown T."/>
            <person name="Cohen L."/>
        </authorList>
    </citation>
    <scope>NUCLEOTIDE SEQUENCE</scope>
    <source>
        <strain evidence="2">CCMP3105</strain>
    </source>
</reference>